<accession>A0A256IFK3</accession>
<feature type="transmembrane region" description="Helical" evidence="1">
    <location>
        <begin position="64"/>
        <end position="87"/>
    </location>
</feature>
<organism evidence="2 3">
    <name type="scientific">Halorubrum halodurans</name>
    <dbReference type="NCBI Taxonomy" id="1383851"/>
    <lineage>
        <taxon>Archaea</taxon>
        <taxon>Methanobacteriati</taxon>
        <taxon>Methanobacteriota</taxon>
        <taxon>Stenosarchaea group</taxon>
        <taxon>Halobacteria</taxon>
        <taxon>Halobacteriales</taxon>
        <taxon>Haloferacaceae</taxon>
        <taxon>Halorubrum</taxon>
    </lineage>
</organism>
<keyword evidence="3" id="KW-1185">Reference proteome</keyword>
<dbReference type="AlphaFoldDB" id="A0A256IFK3"/>
<name>A0A256IFK3_9EURY</name>
<dbReference type="RefSeq" id="WP_094533618.1">
    <property type="nucleotide sequence ID" value="NZ_NHPJ01000110.1"/>
</dbReference>
<reference evidence="2 3" key="1">
    <citation type="journal article" date="2014" name="Front. Microbiol.">
        <title>Population and genomic analysis of the genus Halorubrum.</title>
        <authorList>
            <person name="Fullmer M.S."/>
            <person name="Soucy S.M."/>
            <person name="Swithers K.S."/>
            <person name="Makkay A.M."/>
            <person name="Wheeler R."/>
            <person name="Ventosa A."/>
            <person name="Gogarten J.P."/>
            <person name="Papke R.T."/>
        </authorList>
    </citation>
    <scope>NUCLEOTIDE SEQUENCE [LARGE SCALE GENOMIC DNA]</scope>
    <source>
        <strain evidence="2 3">Cb34</strain>
    </source>
</reference>
<comment type="caution">
    <text evidence="2">The sequence shown here is derived from an EMBL/GenBank/DDBJ whole genome shotgun (WGS) entry which is preliminary data.</text>
</comment>
<evidence type="ECO:0000256" key="1">
    <source>
        <dbReference type="SAM" id="Phobius"/>
    </source>
</evidence>
<keyword evidence="1" id="KW-1133">Transmembrane helix</keyword>
<evidence type="ECO:0008006" key="4">
    <source>
        <dbReference type="Google" id="ProtNLM"/>
    </source>
</evidence>
<keyword evidence="1" id="KW-0812">Transmembrane</keyword>
<dbReference type="Proteomes" id="UP000216308">
    <property type="component" value="Unassembled WGS sequence"/>
</dbReference>
<protein>
    <recommendedName>
        <fullName evidence="4">t-SNARE coiled-coil homology domain-containing protein</fullName>
    </recommendedName>
</protein>
<keyword evidence="1" id="KW-0472">Membrane</keyword>
<evidence type="ECO:0000313" key="3">
    <source>
        <dbReference type="Proteomes" id="UP000216308"/>
    </source>
</evidence>
<dbReference type="EMBL" id="NHPJ01000110">
    <property type="protein sequence ID" value="OYR54897.1"/>
    <property type="molecule type" value="Genomic_DNA"/>
</dbReference>
<proteinExistence type="predicted"/>
<sequence>MSNDKRDPFDFKALQREEESAILHRLDERTERIDSRIERMDGRVQEQDVRLSEHDDRIQRNTTIINAITFGFGSFVAAVMAKLGGFIRIF</sequence>
<evidence type="ECO:0000313" key="2">
    <source>
        <dbReference type="EMBL" id="OYR54897.1"/>
    </source>
</evidence>
<gene>
    <name evidence="2" type="ORF">DJ70_12775</name>
</gene>